<organism evidence="8 9">
    <name type="scientific">Corynebacterium flavescens</name>
    <dbReference type="NCBI Taxonomy" id="28028"/>
    <lineage>
        <taxon>Bacteria</taxon>
        <taxon>Bacillati</taxon>
        <taxon>Actinomycetota</taxon>
        <taxon>Actinomycetes</taxon>
        <taxon>Mycobacteriales</taxon>
        <taxon>Corynebacteriaceae</taxon>
        <taxon>Corynebacterium</taxon>
    </lineage>
</organism>
<dbReference type="GO" id="GO:0006189">
    <property type="term" value="P:'de novo' IMP biosynthetic process"/>
    <property type="evidence" value="ECO:0007669"/>
    <property type="project" value="UniProtKB-UniRule"/>
</dbReference>
<evidence type="ECO:0000256" key="4">
    <source>
        <dbReference type="ARBA" id="ARBA00038440"/>
    </source>
</evidence>
<dbReference type="SUPFAM" id="SSF53328">
    <property type="entry name" value="Formyltransferase"/>
    <property type="match status" value="1"/>
</dbReference>
<dbReference type="InterPro" id="IPR036477">
    <property type="entry name" value="Formyl_transf_N_sf"/>
</dbReference>
<evidence type="ECO:0000259" key="7">
    <source>
        <dbReference type="Pfam" id="PF00551"/>
    </source>
</evidence>
<keyword evidence="9" id="KW-1185">Reference proteome</keyword>
<dbReference type="Proteomes" id="UP000185479">
    <property type="component" value="Chromosome"/>
</dbReference>
<dbReference type="GO" id="GO:0005829">
    <property type="term" value="C:cytosol"/>
    <property type="evidence" value="ECO:0007669"/>
    <property type="project" value="TreeGrafter"/>
</dbReference>
<dbReference type="CDD" id="cd08645">
    <property type="entry name" value="FMT_core_GART"/>
    <property type="match status" value="1"/>
</dbReference>
<proteinExistence type="inferred from homology"/>
<dbReference type="InterPro" id="IPR002376">
    <property type="entry name" value="Formyl_transf_N"/>
</dbReference>
<dbReference type="UniPathway" id="UPA00074">
    <property type="reaction ID" value="UER00126"/>
</dbReference>
<dbReference type="PANTHER" id="PTHR43369">
    <property type="entry name" value="PHOSPHORIBOSYLGLYCINAMIDE FORMYLTRANSFERASE"/>
    <property type="match status" value="1"/>
</dbReference>
<dbReference type="GO" id="GO:0004644">
    <property type="term" value="F:phosphoribosylglycinamide formyltransferase activity"/>
    <property type="evidence" value="ECO:0007669"/>
    <property type="project" value="UniProtKB-UniRule"/>
</dbReference>
<evidence type="ECO:0000256" key="1">
    <source>
        <dbReference type="ARBA" id="ARBA00005054"/>
    </source>
</evidence>
<dbReference type="STRING" id="28028.CFLV_04080"/>
<comment type="pathway">
    <text evidence="1 6">Purine metabolism; IMP biosynthesis via de novo pathway; N(2)-formyl-N(1)-(5-phospho-D-ribosyl)glycinamide from N(1)-(5-phospho-D-ribosyl)glycinamide (10-formyl THF route): step 1/1.</text>
</comment>
<protein>
    <recommendedName>
        <fullName evidence="6">Phosphoribosylglycinamide formyltransferase</fullName>
        <ecNumber evidence="6">2.1.2.2</ecNumber>
    </recommendedName>
    <alternativeName>
        <fullName evidence="6">5'-phosphoribosylglycinamide transformylase</fullName>
    </alternativeName>
    <alternativeName>
        <fullName evidence="6">GAR transformylase</fullName>
        <shortName evidence="6">GART</shortName>
    </alternativeName>
</protein>
<dbReference type="PANTHER" id="PTHR43369:SF2">
    <property type="entry name" value="PHOSPHORIBOSYLGLYCINAMIDE FORMYLTRANSFERASE"/>
    <property type="match status" value="1"/>
</dbReference>
<dbReference type="InterPro" id="IPR001555">
    <property type="entry name" value="GART_AS"/>
</dbReference>
<name>A0A1L7CKX4_CORFL</name>
<dbReference type="EC" id="2.1.2.2" evidence="6"/>
<evidence type="ECO:0000256" key="3">
    <source>
        <dbReference type="ARBA" id="ARBA00022755"/>
    </source>
</evidence>
<feature type="site" description="Raises pKa of active site His" evidence="6">
    <location>
        <position position="155"/>
    </location>
</feature>
<feature type="domain" description="Formyl transferase N-terminal" evidence="7">
    <location>
        <begin position="20"/>
        <end position="192"/>
    </location>
</feature>
<keyword evidence="3 6" id="KW-0658">Purine biosynthesis</keyword>
<dbReference type="NCBIfam" id="TIGR00639">
    <property type="entry name" value="PurN"/>
    <property type="match status" value="1"/>
</dbReference>
<keyword evidence="2 6" id="KW-0808">Transferase</keyword>
<evidence type="ECO:0000313" key="8">
    <source>
        <dbReference type="EMBL" id="APT86443.1"/>
    </source>
</evidence>
<dbReference type="Gene3D" id="3.40.50.170">
    <property type="entry name" value="Formyl transferase, N-terminal domain"/>
    <property type="match status" value="1"/>
</dbReference>
<feature type="binding site" evidence="6">
    <location>
        <begin position="100"/>
        <end position="103"/>
    </location>
    <ligand>
        <name>(6R)-10-formyltetrahydrofolate</name>
        <dbReference type="ChEBI" id="CHEBI:195366"/>
    </ligand>
</feature>
<gene>
    <name evidence="6" type="primary">purN</name>
    <name evidence="8" type="ORF">CFLV_04080</name>
</gene>
<comment type="caution">
    <text evidence="6">Lacks conserved residue(s) required for the propagation of feature annotation.</text>
</comment>
<dbReference type="PROSITE" id="PS00373">
    <property type="entry name" value="GART"/>
    <property type="match status" value="1"/>
</dbReference>
<dbReference type="OrthoDB" id="9806170at2"/>
<evidence type="ECO:0000256" key="2">
    <source>
        <dbReference type="ARBA" id="ARBA00022679"/>
    </source>
</evidence>
<dbReference type="AlphaFoldDB" id="A0A1L7CKX4"/>
<accession>A0A1L7CKX4</accession>
<dbReference type="Pfam" id="PF00551">
    <property type="entry name" value="Formyl_trans_N"/>
    <property type="match status" value="1"/>
</dbReference>
<comment type="similarity">
    <text evidence="4 6">Belongs to the GART family.</text>
</comment>
<dbReference type="GeneID" id="82879895"/>
<dbReference type="EMBL" id="CP009246">
    <property type="protein sequence ID" value="APT86443.1"/>
    <property type="molecule type" value="Genomic_DNA"/>
</dbReference>
<comment type="catalytic activity">
    <reaction evidence="5 6">
        <text>N(1)-(5-phospho-beta-D-ribosyl)glycinamide + (6R)-10-formyltetrahydrofolate = N(2)-formyl-N(1)-(5-phospho-beta-D-ribosyl)glycinamide + (6S)-5,6,7,8-tetrahydrofolate + H(+)</text>
        <dbReference type="Rhea" id="RHEA:15053"/>
        <dbReference type="ChEBI" id="CHEBI:15378"/>
        <dbReference type="ChEBI" id="CHEBI:57453"/>
        <dbReference type="ChEBI" id="CHEBI:143788"/>
        <dbReference type="ChEBI" id="CHEBI:147286"/>
        <dbReference type="ChEBI" id="CHEBI:195366"/>
        <dbReference type="EC" id="2.1.2.2"/>
    </reaction>
</comment>
<dbReference type="HAMAP" id="MF_01930">
    <property type="entry name" value="PurN"/>
    <property type="match status" value="1"/>
</dbReference>
<feature type="binding site" evidence="6">
    <location>
        <position position="117"/>
    </location>
    <ligand>
        <name>(6R)-10-formyltetrahydrofolate</name>
        <dbReference type="ChEBI" id="CHEBI:195366"/>
    </ligand>
</feature>
<dbReference type="InterPro" id="IPR004607">
    <property type="entry name" value="GART"/>
</dbReference>
<comment type="function">
    <text evidence="6">Catalyzes the transfer of a formyl group from 10-formyltetrahydrofolate to 5-phospho-ribosyl-glycinamide (GAR), producing 5-phospho-ribosyl-N-formylglycinamide (FGAR) and tetrahydrofolate.</text>
</comment>
<dbReference type="RefSeq" id="WP_075729438.1">
    <property type="nucleotide sequence ID" value="NZ_BJNB01000014.1"/>
</dbReference>
<evidence type="ECO:0000256" key="6">
    <source>
        <dbReference type="HAMAP-Rule" id="MF_01930"/>
    </source>
</evidence>
<evidence type="ECO:0000313" key="9">
    <source>
        <dbReference type="Proteomes" id="UP000185479"/>
    </source>
</evidence>
<feature type="active site" description="Proton donor" evidence="6">
    <location>
        <position position="119"/>
    </location>
</feature>
<feature type="binding site" evidence="6">
    <location>
        <position position="75"/>
    </location>
    <ligand>
        <name>(6R)-10-formyltetrahydrofolate</name>
        <dbReference type="ChEBI" id="CHEBI:195366"/>
    </ligand>
</feature>
<evidence type="ECO:0000256" key="5">
    <source>
        <dbReference type="ARBA" id="ARBA00047664"/>
    </source>
</evidence>
<dbReference type="KEGG" id="cfc:CFLV_04080"/>
<sequence>MPVTSPLQPQKPSYSPPLSVVVLVSGTGSLLQSIMDAQEGSYRVTKVVADKRCPGIDRAQDRGIATEVVEMGADRTEWNQRLVAAVEAGQPDIIVSAGFMKILGQAFLDRYEERIINTHPALLPSFKGAHAVRDALDYGVKITGSTVHFVDAGVDTGRIIAQQAVEIVENDDEASLHERIKVVERQLIVRVLRAAQIVDGRVRVQL</sequence>
<reference evidence="8 9" key="1">
    <citation type="submission" date="2014-08" db="EMBL/GenBank/DDBJ databases">
        <title>Complete genome sequence of Corynebacterium flavescens OJ8(T)(=DSM 20296(T)), isolated from cheese.</title>
        <authorList>
            <person name="Ruckert C."/>
            <person name="Albersmeier A."/>
            <person name="Winkler A."/>
            <person name="Kalinowski J."/>
        </authorList>
    </citation>
    <scope>NUCLEOTIDE SEQUENCE [LARGE SCALE GENOMIC DNA]</scope>
    <source>
        <strain evidence="8 9">OJ8</strain>
    </source>
</reference>